<reference evidence="8 9" key="1">
    <citation type="submission" date="2019-07" db="EMBL/GenBank/DDBJ databases">
        <title>Quadrisphaera sp. strain DD2A genome sequencing and assembly.</title>
        <authorList>
            <person name="Kim I."/>
        </authorList>
    </citation>
    <scope>NUCLEOTIDE SEQUENCE [LARGE SCALE GENOMIC DNA]</scope>
    <source>
        <strain evidence="8 9">DD2A</strain>
    </source>
</reference>
<dbReference type="SUPFAM" id="SSF103481">
    <property type="entry name" value="Multidrug resistance efflux transporter EmrE"/>
    <property type="match status" value="2"/>
</dbReference>
<feature type="transmembrane region" description="Helical" evidence="6">
    <location>
        <begin position="254"/>
        <end position="273"/>
    </location>
</feature>
<evidence type="ECO:0000256" key="5">
    <source>
        <dbReference type="ARBA" id="ARBA00023136"/>
    </source>
</evidence>
<sequence>MGRAVAGHQRSTRAHLLAVALVLFWSSGFIGAELGPGTAGAQTLLTWRCLVIALLLVPFLPRPSERWHAREWVRQAVLALLCQCLYLTGVFWAAAAGVPAGTSALVASLQPAVVLLATAGLHHGAVRRVHLWGLLAGTAGVALAAAGDVGAGASPLALALPVGAVLSLAAGTLLHQRWTREEPTGGRSMPLLQTLAVQSLFTAGFTTAVAAPGGDLLPPPSSAFWTAVGWTVVAGLGSYAAYYRAVDALGADRANALLYLTPAVTALWAAALFGGEVRSTTLAGLALSAAGAALLLRVESLRPVSGGTATDRSPHR</sequence>
<feature type="transmembrane region" description="Helical" evidence="6">
    <location>
        <begin position="153"/>
        <end position="174"/>
    </location>
</feature>
<evidence type="ECO:0000313" key="8">
    <source>
        <dbReference type="EMBL" id="TXR57301.1"/>
    </source>
</evidence>
<feature type="transmembrane region" description="Helical" evidence="6">
    <location>
        <begin position="223"/>
        <end position="242"/>
    </location>
</feature>
<dbReference type="InterPro" id="IPR050638">
    <property type="entry name" value="AA-Vitamin_Transporters"/>
</dbReference>
<dbReference type="PANTHER" id="PTHR32322">
    <property type="entry name" value="INNER MEMBRANE TRANSPORTER"/>
    <property type="match status" value="1"/>
</dbReference>
<evidence type="ECO:0000256" key="3">
    <source>
        <dbReference type="ARBA" id="ARBA00022692"/>
    </source>
</evidence>
<proteinExistence type="inferred from homology"/>
<feature type="transmembrane region" description="Helical" evidence="6">
    <location>
        <begin position="129"/>
        <end position="147"/>
    </location>
</feature>
<dbReference type="GO" id="GO:0016020">
    <property type="term" value="C:membrane"/>
    <property type="evidence" value="ECO:0007669"/>
    <property type="project" value="UniProtKB-SubCell"/>
</dbReference>
<evidence type="ECO:0000313" key="9">
    <source>
        <dbReference type="Proteomes" id="UP000321234"/>
    </source>
</evidence>
<comment type="similarity">
    <text evidence="2">Belongs to the EamA transporter family.</text>
</comment>
<evidence type="ECO:0000256" key="4">
    <source>
        <dbReference type="ARBA" id="ARBA00022989"/>
    </source>
</evidence>
<evidence type="ECO:0000256" key="1">
    <source>
        <dbReference type="ARBA" id="ARBA00004141"/>
    </source>
</evidence>
<organism evidence="8 9">
    <name type="scientific">Quadrisphaera setariae</name>
    <dbReference type="NCBI Taxonomy" id="2593304"/>
    <lineage>
        <taxon>Bacteria</taxon>
        <taxon>Bacillati</taxon>
        <taxon>Actinomycetota</taxon>
        <taxon>Actinomycetes</taxon>
        <taxon>Kineosporiales</taxon>
        <taxon>Kineosporiaceae</taxon>
        <taxon>Quadrisphaera</taxon>
    </lineage>
</organism>
<comment type="subcellular location">
    <subcellularLocation>
        <location evidence="1">Membrane</location>
        <topology evidence="1">Multi-pass membrane protein</topology>
    </subcellularLocation>
</comment>
<dbReference type="OrthoDB" id="9809509at2"/>
<keyword evidence="5 6" id="KW-0472">Membrane</keyword>
<accession>A0A5C8ZJJ4</accession>
<keyword evidence="4 6" id="KW-1133">Transmembrane helix</keyword>
<feature type="transmembrane region" description="Helical" evidence="6">
    <location>
        <begin position="100"/>
        <end position="122"/>
    </location>
</feature>
<dbReference type="Pfam" id="PF00892">
    <property type="entry name" value="EamA"/>
    <property type="match status" value="2"/>
</dbReference>
<evidence type="ECO:0000256" key="6">
    <source>
        <dbReference type="SAM" id="Phobius"/>
    </source>
</evidence>
<feature type="transmembrane region" description="Helical" evidence="6">
    <location>
        <begin position="41"/>
        <end position="60"/>
    </location>
</feature>
<feature type="transmembrane region" description="Helical" evidence="6">
    <location>
        <begin position="195"/>
        <end position="211"/>
    </location>
</feature>
<keyword evidence="3 6" id="KW-0812">Transmembrane</keyword>
<dbReference type="InterPro" id="IPR037185">
    <property type="entry name" value="EmrE-like"/>
</dbReference>
<feature type="transmembrane region" description="Helical" evidence="6">
    <location>
        <begin position="72"/>
        <end position="94"/>
    </location>
</feature>
<dbReference type="EMBL" id="VKAC01000002">
    <property type="protein sequence ID" value="TXR57301.1"/>
    <property type="molecule type" value="Genomic_DNA"/>
</dbReference>
<dbReference type="AlphaFoldDB" id="A0A5C8ZJJ4"/>
<protein>
    <submittedName>
        <fullName evidence="8">DMT family transporter</fullName>
    </submittedName>
</protein>
<evidence type="ECO:0000256" key="2">
    <source>
        <dbReference type="ARBA" id="ARBA00007362"/>
    </source>
</evidence>
<feature type="domain" description="EamA" evidence="7">
    <location>
        <begin position="14"/>
        <end position="144"/>
    </location>
</feature>
<feature type="domain" description="EamA" evidence="7">
    <location>
        <begin position="186"/>
        <end position="296"/>
    </location>
</feature>
<name>A0A5C8ZJJ4_9ACTN</name>
<evidence type="ECO:0000259" key="7">
    <source>
        <dbReference type="Pfam" id="PF00892"/>
    </source>
</evidence>
<keyword evidence="9" id="KW-1185">Reference proteome</keyword>
<gene>
    <name evidence="8" type="ORF">FMM08_03220</name>
</gene>
<dbReference type="PANTHER" id="PTHR32322:SF2">
    <property type="entry name" value="EAMA DOMAIN-CONTAINING PROTEIN"/>
    <property type="match status" value="1"/>
</dbReference>
<comment type="caution">
    <text evidence="8">The sequence shown here is derived from an EMBL/GenBank/DDBJ whole genome shotgun (WGS) entry which is preliminary data.</text>
</comment>
<dbReference type="Proteomes" id="UP000321234">
    <property type="component" value="Unassembled WGS sequence"/>
</dbReference>
<dbReference type="InterPro" id="IPR000620">
    <property type="entry name" value="EamA_dom"/>
</dbReference>